<keyword evidence="10" id="KW-0671">Queuosine biosynthesis</keyword>
<dbReference type="Pfam" id="PF06508">
    <property type="entry name" value="QueC"/>
    <property type="match status" value="1"/>
</dbReference>
<comment type="function">
    <text evidence="10">Catalyzes the ATP-dependent conversion of 7-carboxy-7-deazaguanine (CDG) to 7-cyano-7-deazaguanine (preQ(0)).</text>
</comment>
<evidence type="ECO:0000313" key="11">
    <source>
        <dbReference type="EMBL" id="OIN96780.1"/>
    </source>
</evidence>
<proteinExistence type="inferred from homology"/>
<keyword evidence="5 10" id="KW-0862">Zinc</keyword>
<feature type="binding site" evidence="10">
    <location>
        <position position="198"/>
    </location>
    <ligand>
        <name>Zn(2+)</name>
        <dbReference type="ChEBI" id="CHEBI:29105"/>
    </ligand>
</feature>
<dbReference type="SUPFAM" id="SSF52402">
    <property type="entry name" value="Adenine nucleotide alpha hydrolases-like"/>
    <property type="match status" value="1"/>
</dbReference>
<dbReference type="UniPathway" id="UPA00391"/>
<keyword evidence="6 10" id="KW-0067">ATP-binding</keyword>
<reference evidence="11 12" key="1">
    <citation type="journal article" date="2016" name="Environ. Microbiol.">
        <title>Genomic resolution of a cold subsurface aquifer community provides metabolic insights for novel microbes adapted to high CO concentrations.</title>
        <authorList>
            <person name="Probst A.J."/>
            <person name="Castelle C.J."/>
            <person name="Singh A."/>
            <person name="Brown C.T."/>
            <person name="Anantharaman K."/>
            <person name="Sharon I."/>
            <person name="Hug L.A."/>
            <person name="Burstein D."/>
            <person name="Emerson J.B."/>
            <person name="Thomas B.C."/>
            <person name="Banfield J.F."/>
        </authorList>
    </citation>
    <scope>NUCLEOTIDE SEQUENCE [LARGE SCALE GENOMIC DNA]</scope>
    <source>
        <strain evidence="11">CG1_02_38_46</strain>
    </source>
</reference>
<sequence length="224" mass="24728">MKKAIVLLSGGIDSATTLYWAKTKGYKCFCLTFDYGQRHKREIKSARAIARKVACPLFVFKINLPWKGSTLFRNSGKISFPKSLAEIKKRIPSTYVPSRNTIFLSIALSYAESIRAQAIFIGANAIDFSGYPDCRPNYYTAFKKIARLGTKCGVEGNPISILVPLLKKTKAQIIKLGKKLGVPFELTWSCYAGRNKPCGKCDACSLRKKGFIEAGITDACGCKT</sequence>
<evidence type="ECO:0000256" key="1">
    <source>
        <dbReference type="ARBA" id="ARBA00005061"/>
    </source>
</evidence>
<evidence type="ECO:0000256" key="5">
    <source>
        <dbReference type="ARBA" id="ARBA00022833"/>
    </source>
</evidence>
<name>A0A1J4SDP0_9BACT</name>
<evidence type="ECO:0000256" key="9">
    <source>
        <dbReference type="ARBA" id="ARBA00047890"/>
    </source>
</evidence>
<gene>
    <name evidence="10" type="primary">queC</name>
    <name evidence="11" type="ORF">AUJ66_05360</name>
</gene>
<keyword evidence="2 10" id="KW-0436">Ligase</keyword>
<dbReference type="GO" id="GO:0008616">
    <property type="term" value="P:tRNA queuosine(34) biosynthetic process"/>
    <property type="evidence" value="ECO:0007669"/>
    <property type="project" value="UniProtKB-UniRule"/>
</dbReference>
<comment type="pathway">
    <text evidence="1 10">Purine metabolism; 7-cyano-7-deazaguanine biosynthesis.</text>
</comment>
<evidence type="ECO:0000256" key="2">
    <source>
        <dbReference type="ARBA" id="ARBA00022598"/>
    </source>
</evidence>
<dbReference type="PANTHER" id="PTHR42914:SF1">
    <property type="entry name" value="7-CYANO-7-DEAZAGUANINE SYNTHASE"/>
    <property type="match status" value="1"/>
</dbReference>
<accession>A0A1J4SDP0</accession>
<dbReference type="CDD" id="cd01995">
    <property type="entry name" value="QueC-like"/>
    <property type="match status" value="1"/>
</dbReference>
<evidence type="ECO:0000256" key="3">
    <source>
        <dbReference type="ARBA" id="ARBA00022723"/>
    </source>
</evidence>
<dbReference type="EC" id="6.3.4.20" evidence="8 10"/>
<dbReference type="InterPro" id="IPR018317">
    <property type="entry name" value="QueC"/>
</dbReference>
<dbReference type="GO" id="GO:0008270">
    <property type="term" value="F:zinc ion binding"/>
    <property type="evidence" value="ECO:0007669"/>
    <property type="project" value="UniProtKB-UniRule"/>
</dbReference>
<feature type="binding site" evidence="10">
    <location>
        <position position="204"/>
    </location>
    <ligand>
        <name>Zn(2+)</name>
        <dbReference type="ChEBI" id="CHEBI:29105"/>
    </ligand>
</feature>
<dbReference type="HAMAP" id="MF_01633">
    <property type="entry name" value="QueC"/>
    <property type="match status" value="1"/>
</dbReference>
<dbReference type="PANTHER" id="PTHR42914">
    <property type="entry name" value="7-CYANO-7-DEAZAGUANINE SYNTHASE"/>
    <property type="match status" value="1"/>
</dbReference>
<dbReference type="Proteomes" id="UP000182278">
    <property type="component" value="Unassembled WGS sequence"/>
</dbReference>
<protein>
    <recommendedName>
        <fullName evidence="8 10">7-cyano-7-deazaguanine synthase</fullName>
        <ecNumber evidence="8 10">6.3.4.20</ecNumber>
    </recommendedName>
    <alternativeName>
        <fullName evidence="10">7-cyano-7-carbaguanine synthase</fullName>
    </alternativeName>
    <alternativeName>
        <fullName evidence="10">PreQ(0) synthase</fullName>
    </alternativeName>
    <alternativeName>
        <fullName evidence="10">Queuosine biosynthesis protein QueC</fullName>
    </alternativeName>
</protein>
<evidence type="ECO:0000256" key="10">
    <source>
        <dbReference type="HAMAP-Rule" id="MF_01633"/>
    </source>
</evidence>
<keyword evidence="3 10" id="KW-0479">Metal-binding</keyword>
<dbReference type="InterPro" id="IPR014729">
    <property type="entry name" value="Rossmann-like_a/b/a_fold"/>
</dbReference>
<comment type="similarity">
    <text evidence="7 10">Belongs to the QueC family.</text>
</comment>
<dbReference type="NCBIfam" id="TIGR00364">
    <property type="entry name" value="7-cyano-7-deazaguanine synthase QueC"/>
    <property type="match status" value="1"/>
</dbReference>
<dbReference type="STRING" id="1817893.AUJ66_05360"/>
<feature type="binding site" evidence="10">
    <location>
        <position position="201"/>
    </location>
    <ligand>
        <name>Zn(2+)</name>
        <dbReference type="ChEBI" id="CHEBI:29105"/>
    </ligand>
</feature>
<dbReference type="GO" id="GO:0005524">
    <property type="term" value="F:ATP binding"/>
    <property type="evidence" value="ECO:0007669"/>
    <property type="project" value="UniProtKB-UniRule"/>
</dbReference>
<keyword evidence="4 10" id="KW-0547">Nucleotide-binding</keyword>
<evidence type="ECO:0000256" key="7">
    <source>
        <dbReference type="ARBA" id="ARBA00037993"/>
    </source>
</evidence>
<dbReference type="GO" id="GO:0016879">
    <property type="term" value="F:ligase activity, forming carbon-nitrogen bonds"/>
    <property type="evidence" value="ECO:0007669"/>
    <property type="project" value="UniProtKB-UniRule"/>
</dbReference>
<dbReference type="EMBL" id="MNUO01000079">
    <property type="protein sequence ID" value="OIN96780.1"/>
    <property type="molecule type" value="Genomic_DNA"/>
</dbReference>
<organism evidence="11 12">
    <name type="scientific">Candidatus Desantisbacteria bacterium CG1_02_38_46</name>
    <dbReference type="NCBI Taxonomy" id="1817893"/>
    <lineage>
        <taxon>Bacteria</taxon>
        <taxon>Candidatus Desantisiibacteriota</taxon>
    </lineage>
</organism>
<dbReference type="Gene3D" id="3.40.50.620">
    <property type="entry name" value="HUPs"/>
    <property type="match status" value="1"/>
</dbReference>
<evidence type="ECO:0000313" key="12">
    <source>
        <dbReference type="Proteomes" id="UP000182278"/>
    </source>
</evidence>
<evidence type="ECO:0000256" key="8">
    <source>
        <dbReference type="ARBA" id="ARBA00039149"/>
    </source>
</evidence>
<feature type="binding site" evidence="10">
    <location>
        <position position="190"/>
    </location>
    <ligand>
        <name>Zn(2+)</name>
        <dbReference type="ChEBI" id="CHEBI:29105"/>
    </ligand>
</feature>
<evidence type="ECO:0000256" key="6">
    <source>
        <dbReference type="ARBA" id="ARBA00022840"/>
    </source>
</evidence>
<comment type="catalytic activity">
    <reaction evidence="9 10">
        <text>7-carboxy-7-carbaguanine + NH4(+) + 2 ATP = 7-cyano-7-carbaguanine + 2 AMP + 2 diphosphate + 2 H(+)</text>
        <dbReference type="Rhea" id="RHEA:27982"/>
        <dbReference type="ChEBI" id="CHEBI:15378"/>
        <dbReference type="ChEBI" id="CHEBI:28938"/>
        <dbReference type="ChEBI" id="CHEBI:30616"/>
        <dbReference type="ChEBI" id="CHEBI:33019"/>
        <dbReference type="ChEBI" id="CHEBI:45075"/>
        <dbReference type="ChEBI" id="CHEBI:61036"/>
        <dbReference type="ChEBI" id="CHEBI:456215"/>
        <dbReference type="EC" id="6.3.4.20"/>
    </reaction>
</comment>
<dbReference type="PIRSF" id="PIRSF006293">
    <property type="entry name" value="ExsB"/>
    <property type="match status" value="1"/>
</dbReference>
<feature type="binding site" evidence="10">
    <location>
        <begin position="8"/>
        <end position="18"/>
    </location>
    <ligand>
        <name>ATP</name>
        <dbReference type="ChEBI" id="CHEBI:30616"/>
    </ligand>
</feature>
<comment type="cofactor">
    <cofactor evidence="10">
        <name>Zn(2+)</name>
        <dbReference type="ChEBI" id="CHEBI:29105"/>
    </cofactor>
    <text evidence="10">Binds 1 zinc ion per subunit.</text>
</comment>
<evidence type="ECO:0000256" key="4">
    <source>
        <dbReference type="ARBA" id="ARBA00022741"/>
    </source>
</evidence>
<dbReference type="AlphaFoldDB" id="A0A1J4SDP0"/>
<comment type="caution">
    <text evidence="11">The sequence shown here is derived from an EMBL/GenBank/DDBJ whole genome shotgun (WGS) entry which is preliminary data.</text>
</comment>